<dbReference type="CDD" id="cd09873">
    <property type="entry name" value="PIN_Pae0151-like"/>
    <property type="match status" value="1"/>
</dbReference>
<dbReference type="EMBL" id="JAHHIF010000027">
    <property type="protein sequence ID" value="MBW4546609.1"/>
    <property type="molecule type" value="Genomic_DNA"/>
</dbReference>
<dbReference type="Proteomes" id="UP000753908">
    <property type="component" value="Unassembled WGS sequence"/>
</dbReference>
<gene>
    <name evidence="3" type="ORF">KME25_19510</name>
</gene>
<keyword evidence="1" id="KW-0460">Magnesium</keyword>
<dbReference type="PANTHER" id="PTHR35901">
    <property type="entry name" value="RIBONUCLEASE VAPC3"/>
    <property type="match status" value="1"/>
</dbReference>
<dbReference type="InterPro" id="IPR051619">
    <property type="entry name" value="TypeII_TA_RNase_PINc/VapC"/>
</dbReference>
<dbReference type="InterPro" id="IPR044153">
    <property type="entry name" value="PIN_Pae0151-like"/>
</dbReference>
<dbReference type="AlphaFoldDB" id="A0A951PPZ4"/>
<dbReference type="InterPro" id="IPR029060">
    <property type="entry name" value="PIN-like_dom_sf"/>
</dbReference>
<dbReference type="InterPro" id="IPR002716">
    <property type="entry name" value="PIN_dom"/>
</dbReference>
<accession>A0A951PPZ4</accession>
<dbReference type="Gene3D" id="3.40.50.1010">
    <property type="entry name" value="5'-nuclease"/>
    <property type="match status" value="1"/>
</dbReference>
<evidence type="ECO:0000256" key="1">
    <source>
        <dbReference type="ARBA" id="ARBA00022842"/>
    </source>
</evidence>
<evidence type="ECO:0000313" key="4">
    <source>
        <dbReference type="Proteomes" id="UP000753908"/>
    </source>
</evidence>
<reference evidence="3" key="1">
    <citation type="submission" date="2021-05" db="EMBL/GenBank/DDBJ databases">
        <authorList>
            <person name="Pietrasiak N."/>
            <person name="Ward R."/>
            <person name="Stajich J.E."/>
            <person name="Kurbessoian T."/>
        </authorList>
    </citation>
    <scope>NUCLEOTIDE SEQUENCE</scope>
    <source>
        <strain evidence="3">CPER-KK1</strain>
    </source>
</reference>
<dbReference type="Pfam" id="PF01850">
    <property type="entry name" value="PIN"/>
    <property type="match status" value="1"/>
</dbReference>
<proteinExistence type="predicted"/>
<dbReference type="PANTHER" id="PTHR35901:SF1">
    <property type="entry name" value="EXONUCLEASE VAPC9"/>
    <property type="match status" value="1"/>
</dbReference>
<dbReference type="SUPFAM" id="SSF88723">
    <property type="entry name" value="PIN domain-like"/>
    <property type="match status" value="1"/>
</dbReference>
<evidence type="ECO:0000259" key="2">
    <source>
        <dbReference type="Pfam" id="PF01850"/>
    </source>
</evidence>
<feature type="domain" description="PIN" evidence="2">
    <location>
        <begin position="4"/>
        <end position="122"/>
    </location>
</feature>
<evidence type="ECO:0000313" key="3">
    <source>
        <dbReference type="EMBL" id="MBW4546609.1"/>
    </source>
</evidence>
<protein>
    <submittedName>
        <fullName evidence="3">Type II toxin-antitoxin system VapC family toxin</fullName>
    </submittedName>
</protein>
<comment type="caution">
    <text evidence="3">The sequence shown here is derived from an EMBL/GenBank/DDBJ whole genome shotgun (WGS) entry which is preliminary data.</text>
</comment>
<sequence length="142" mass="15857">MTRYVVDASVGIKWFVPEVHSEAAQRLLSESYTLLVPDLFFPEIGNILWKRVRRGEDTAEDARQTFAEFSAVSMQVYESRSLIPTALDTAIQSDRTVYDSLYLALAILNQCSMVTADLRLFNALANSPFASSIVWVESLGAT</sequence>
<organism evidence="3 4">
    <name type="scientific">Symplocastrum torsivum CPER-KK1</name>
    <dbReference type="NCBI Taxonomy" id="450513"/>
    <lineage>
        <taxon>Bacteria</taxon>
        <taxon>Bacillati</taxon>
        <taxon>Cyanobacteriota</taxon>
        <taxon>Cyanophyceae</taxon>
        <taxon>Oscillatoriophycideae</taxon>
        <taxon>Oscillatoriales</taxon>
        <taxon>Microcoleaceae</taxon>
        <taxon>Symplocastrum</taxon>
    </lineage>
</organism>
<reference evidence="3" key="2">
    <citation type="journal article" date="2022" name="Microbiol. Resour. Announc.">
        <title>Metagenome Sequencing to Explore Phylogenomics of Terrestrial Cyanobacteria.</title>
        <authorList>
            <person name="Ward R.D."/>
            <person name="Stajich J.E."/>
            <person name="Johansen J.R."/>
            <person name="Huntemann M."/>
            <person name="Clum A."/>
            <person name="Foster B."/>
            <person name="Foster B."/>
            <person name="Roux S."/>
            <person name="Palaniappan K."/>
            <person name="Varghese N."/>
            <person name="Mukherjee S."/>
            <person name="Reddy T.B.K."/>
            <person name="Daum C."/>
            <person name="Copeland A."/>
            <person name="Chen I.A."/>
            <person name="Ivanova N.N."/>
            <person name="Kyrpides N.C."/>
            <person name="Shapiro N."/>
            <person name="Eloe-Fadrosh E.A."/>
            <person name="Pietrasiak N."/>
        </authorList>
    </citation>
    <scope>NUCLEOTIDE SEQUENCE</scope>
    <source>
        <strain evidence="3">CPER-KK1</strain>
    </source>
</reference>
<name>A0A951PPZ4_9CYAN</name>